<reference evidence="1" key="1">
    <citation type="submission" date="2018-02" db="EMBL/GenBank/DDBJ databases">
        <title>Rhizophora mucronata_Transcriptome.</title>
        <authorList>
            <person name="Meera S.P."/>
            <person name="Sreeshan A."/>
            <person name="Augustine A."/>
        </authorList>
    </citation>
    <scope>NUCLEOTIDE SEQUENCE</scope>
    <source>
        <tissue evidence="1">Leaf</tissue>
    </source>
</reference>
<accession>A0A2P2IL40</accession>
<name>A0A2P2IL40_RHIMU</name>
<protein>
    <submittedName>
        <fullName evidence="1">Uncharacterized protein</fullName>
    </submittedName>
</protein>
<organism evidence="1">
    <name type="scientific">Rhizophora mucronata</name>
    <name type="common">Asiatic mangrove</name>
    <dbReference type="NCBI Taxonomy" id="61149"/>
    <lineage>
        <taxon>Eukaryota</taxon>
        <taxon>Viridiplantae</taxon>
        <taxon>Streptophyta</taxon>
        <taxon>Embryophyta</taxon>
        <taxon>Tracheophyta</taxon>
        <taxon>Spermatophyta</taxon>
        <taxon>Magnoliopsida</taxon>
        <taxon>eudicotyledons</taxon>
        <taxon>Gunneridae</taxon>
        <taxon>Pentapetalae</taxon>
        <taxon>rosids</taxon>
        <taxon>fabids</taxon>
        <taxon>Malpighiales</taxon>
        <taxon>Rhizophoraceae</taxon>
        <taxon>Rhizophora</taxon>
    </lineage>
</organism>
<proteinExistence type="predicted"/>
<dbReference type="EMBL" id="GGEC01001412">
    <property type="protein sequence ID" value="MBW81895.1"/>
    <property type="molecule type" value="Transcribed_RNA"/>
</dbReference>
<sequence>MEICGFSNGFYLSIYIYIYRDLLSQKDSTLTFLDVLVAN</sequence>
<dbReference type="AlphaFoldDB" id="A0A2P2IL40"/>
<evidence type="ECO:0000313" key="1">
    <source>
        <dbReference type="EMBL" id="MBW81895.1"/>
    </source>
</evidence>